<feature type="compositionally biased region" description="Low complexity" evidence="1">
    <location>
        <begin position="79"/>
        <end position="91"/>
    </location>
</feature>
<dbReference type="EMBL" id="OX459957">
    <property type="protein sequence ID" value="CAI9162857.1"/>
    <property type="molecule type" value="Genomic_DNA"/>
</dbReference>
<sequence length="134" mass="13719">MHSHSEDCTHPQVCALGSYPQTLLPGSAHTVTQVTSSPDTPQPHPTHPSPLNSSQGVRAASRGEDGRGGLITGLLPFQGLASSLPASGPASDSTPGQRLPIPGPRASSFKSLVCCLLLCPLLSCFPGIEGCLVN</sequence>
<feature type="compositionally biased region" description="Polar residues" evidence="1">
    <location>
        <begin position="29"/>
        <end position="39"/>
    </location>
</feature>
<organism evidence="2 3">
    <name type="scientific">Rangifer tarandus platyrhynchus</name>
    <name type="common">Svalbard reindeer</name>
    <dbReference type="NCBI Taxonomy" id="3082113"/>
    <lineage>
        <taxon>Eukaryota</taxon>
        <taxon>Metazoa</taxon>
        <taxon>Chordata</taxon>
        <taxon>Craniata</taxon>
        <taxon>Vertebrata</taxon>
        <taxon>Euteleostomi</taxon>
        <taxon>Mammalia</taxon>
        <taxon>Eutheria</taxon>
        <taxon>Laurasiatheria</taxon>
        <taxon>Artiodactyla</taxon>
        <taxon>Ruminantia</taxon>
        <taxon>Pecora</taxon>
        <taxon>Cervidae</taxon>
        <taxon>Odocoileinae</taxon>
        <taxon>Rangifer</taxon>
    </lineage>
</organism>
<proteinExistence type="predicted"/>
<feature type="region of interest" description="Disordered" evidence="1">
    <location>
        <begin position="25"/>
        <end position="102"/>
    </location>
</feature>
<evidence type="ECO:0000313" key="3">
    <source>
        <dbReference type="Proteomes" id="UP001176941"/>
    </source>
</evidence>
<dbReference type="Proteomes" id="UP001176941">
    <property type="component" value="Chromosome 21"/>
</dbReference>
<reference evidence="2" key="1">
    <citation type="submission" date="2023-04" db="EMBL/GenBank/DDBJ databases">
        <authorList>
            <consortium name="ELIXIR-Norway"/>
        </authorList>
    </citation>
    <scope>NUCLEOTIDE SEQUENCE [LARGE SCALE GENOMIC DNA]</scope>
</reference>
<accession>A0ABN8YMQ6</accession>
<name>A0ABN8YMQ6_RANTA</name>
<evidence type="ECO:0000313" key="2">
    <source>
        <dbReference type="EMBL" id="CAI9162857.1"/>
    </source>
</evidence>
<gene>
    <name evidence="2" type="ORF">MRATA1EN1_LOCUS11819</name>
</gene>
<evidence type="ECO:0000256" key="1">
    <source>
        <dbReference type="SAM" id="MobiDB-lite"/>
    </source>
</evidence>
<protein>
    <submittedName>
        <fullName evidence="2">Uncharacterized protein</fullName>
    </submittedName>
</protein>
<keyword evidence="3" id="KW-1185">Reference proteome</keyword>